<dbReference type="Proteomes" id="UP001419268">
    <property type="component" value="Unassembled WGS sequence"/>
</dbReference>
<dbReference type="EMBL" id="JBBNAG010000001">
    <property type="protein sequence ID" value="KAK9166219.1"/>
    <property type="molecule type" value="Genomic_DNA"/>
</dbReference>
<proteinExistence type="predicted"/>
<protein>
    <submittedName>
        <fullName evidence="1">Uncharacterized protein</fullName>
    </submittedName>
</protein>
<sequence>MNSNGVRSNPSLGAILSTIHRLPLGLSLIRLIFLYPTSSASSISCLSYTEVVCLPSFCPCPVLSFSRPMKGKQWVVFLTVSYLSFFIREG</sequence>
<accession>A0AAP0LBQ0</accession>
<comment type="caution">
    <text evidence="1">The sequence shown here is derived from an EMBL/GenBank/DDBJ whole genome shotgun (WGS) entry which is preliminary data.</text>
</comment>
<keyword evidence="2" id="KW-1185">Reference proteome</keyword>
<evidence type="ECO:0000313" key="1">
    <source>
        <dbReference type="EMBL" id="KAK9166219.1"/>
    </source>
</evidence>
<dbReference type="AlphaFoldDB" id="A0AAP0LBQ0"/>
<reference evidence="1 2" key="1">
    <citation type="submission" date="2024-01" db="EMBL/GenBank/DDBJ databases">
        <title>Genome assemblies of Stephania.</title>
        <authorList>
            <person name="Yang L."/>
        </authorList>
    </citation>
    <scope>NUCLEOTIDE SEQUENCE [LARGE SCALE GENOMIC DNA]</scope>
    <source>
        <strain evidence="1">JXDWG</strain>
        <tissue evidence="1">Leaf</tissue>
    </source>
</reference>
<name>A0AAP0LBQ0_9MAGN</name>
<evidence type="ECO:0000313" key="2">
    <source>
        <dbReference type="Proteomes" id="UP001419268"/>
    </source>
</evidence>
<gene>
    <name evidence="1" type="ORF">Scep_001410</name>
</gene>
<organism evidence="1 2">
    <name type="scientific">Stephania cephalantha</name>
    <dbReference type="NCBI Taxonomy" id="152367"/>
    <lineage>
        <taxon>Eukaryota</taxon>
        <taxon>Viridiplantae</taxon>
        <taxon>Streptophyta</taxon>
        <taxon>Embryophyta</taxon>
        <taxon>Tracheophyta</taxon>
        <taxon>Spermatophyta</taxon>
        <taxon>Magnoliopsida</taxon>
        <taxon>Ranunculales</taxon>
        <taxon>Menispermaceae</taxon>
        <taxon>Menispermoideae</taxon>
        <taxon>Cissampelideae</taxon>
        <taxon>Stephania</taxon>
    </lineage>
</organism>